<evidence type="ECO:0000256" key="1">
    <source>
        <dbReference type="SAM" id="MobiDB-lite"/>
    </source>
</evidence>
<organism evidence="2 3">
    <name type="scientific">Dactylonectria macrodidyma</name>
    <dbReference type="NCBI Taxonomy" id="307937"/>
    <lineage>
        <taxon>Eukaryota</taxon>
        <taxon>Fungi</taxon>
        <taxon>Dikarya</taxon>
        <taxon>Ascomycota</taxon>
        <taxon>Pezizomycotina</taxon>
        <taxon>Sordariomycetes</taxon>
        <taxon>Hypocreomycetidae</taxon>
        <taxon>Hypocreales</taxon>
        <taxon>Nectriaceae</taxon>
        <taxon>Dactylonectria</taxon>
    </lineage>
</organism>
<feature type="compositionally biased region" description="Low complexity" evidence="1">
    <location>
        <begin position="219"/>
        <end position="238"/>
    </location>
</feature>
<reference evidence="2" key="1">
    <citation type="journal article" date="2021" name="Nat. Commun.">
        <title>Genetic determinants of endophytism in the Arabidopsis root mycobiome.</title>
        <authorList>
            <person name="Mesny F."/>
            <person name="Miyauchi S."/>
            <person name="Thiergart T."/>
            <person name="Pickel B."/>
            <person name="Atanasova L."/>
            <person name="Karlsson M."/>
            <person name="Huettel B."/>
            <person name="Barry K.W."/>
            <person name="Haridas S."/>
            <person name="Chen C."/>
            <person name="Bauer D."/>
            <person name="Andreopoulos W."/>
            <person name="Pangilinan J."/>
            <person name="LaButti K."/>
            <person name="Riley R."/>
            <person name="Lipzen A."/>
            <person name="Clum A."/>
            <person name="Drula E."/>
            <person name="Henrissat B."/>
            <person name="Kohler A."/>
            <person name="Grigoriev I.V."/>
            <person name="Martin F.M."/>
            <person name="Hacquard S."/>
        </authorList>
    </citation>
    <scope>NUCLEOTIDE SEQUENCE</scope>
    <source>
        <strain evidence="2">MPI-CAGE-AT-0147</strain>
    </source>
</reference>
<proteinExistence type="predicted"/>
<dbReference type="OrthoDB" id="4939762at2759"/>
<dbReference type="AlphaFoldDB" id="A0A9P9JD96"/>
<keyword evidence="3" id="KW-1185">Reference proteome</keyword>
<gene>
    <name evidence="2" type="ORF">EDB81DRAFT_931188</name>
</gene>
<evidence type="ECO:0000313" key="3">
    <source>
        <dbReference type="Proteomes" id="UP000738349"/>
    </source>
</evidence>
<protein>
    <submittedName>
        <fullName evidence="2">Uncharacterized protein</fullName>
    </submittedName>
</protein>
<accession>A0A9P9JD96</accession>
<evidence type="ECO:0000313" key="2">
    <source>
        <dbReference type="EMBL" id="KAH7152863.1"/>
    </source>
</evidence>
<comment type="caution">
    <text evidence="2">The sequence shown here is derived from an EMBL/GenBank/DDBJ whole genome shotgun (WGS) entry which is preliminary data.</text>
</comment>
<name>A0A9P9JD96_9HYPO</name>
<sequence>MTSIKRSAQELPSILEDAPMFPIRHKVPRQERLSESEMNENRKAFHEFLANNVPINFIKPEIRNFFIIRANLRLDEAKLDGISIMDVSIGDNCLPVWSRYTWDPSVESLHTNIQNHLNDFELAQRIGWLKTEIIMKSNRKLDIARSLGVQLADISIGRGLLPTWSDDVVRNLSSEQSEVAHLTRKTGQLSLSTDSTSVETASDVLASITLVDSGAEFSPADFTSPDSSSSDSSNSDSASDYDDNSENVPTCPEADILPSICMNNLIGNQAYYSDNDDVGNVVHDVEVEGAPPGHRLVELEIFVANDDDEVDDLPEMELAIDGDAYDCWFDTPEAVTIDVPNVELHCTGDAIPVTDKDDSGPTQLEAAFIFHHVPFIEGPDEEEYLDFHMADCLTR</sequence>
<feature type="region of interest" description="Disordered" evidence="1">
    <location>
        <begin position="219"/>
        <end position="250"/>
    </location>
</feature>
<dbReference type="Proteomes" id="UP000738349">
    <property type="component" value="Unassembled WGS sequence"/>
</dbReference>
<dbReference type="EMBL" id="JAGMUV010000006">
    <property type="protein sequence ID" value="KAH7152863.1"/>
    <property type="molecule type" value="Genomic_DNA"/>
</dbReference>